<dbReference type="AlphaFoldDB" id="A0A855X9B9"/>
<gene>
    <name evidence="1" type="ORF">DKZ22_09555</name>
</gene>
<dbReference type="Proteomes" id="UP000245980">
    <property type="component" value="Unassembled WGS sequence"/>
</dbReference>
<accession>A0A855X9B9</accession>
<dbReference type="EMBL" id="QGHT01000057">
    <property type="protein sequence ID" value="PWT40097.1"/>
    <property type="molecule type" value="Genomic_DNA"/>
</dbReference>
<name>A0A855X9B9_LIMRT</name>
<organism evidence="1 2">
    <name type="scientific">Limosilactobacillus reuteri</name>
    <name type="common">Lactobacillus reuteri</name>
    <dbReference type="NCBI Taxonomy" id="1598"/>
    <lineage>
        <taxon>Bacteria</taxon>
        <taxon>Bacillati</taxon>
        <taxon>Bacillota</taxon>
        <taxon>Bacilli</taxon>
        <taxon>Lactobacillales</taxon>
        <taxon>Lactobacillaceae</taxon>
        <taxon>Limosilactobacillus</taxon>
    </lineage>
</organism>
<dbReference type="RefSeq" id="WP_109937422.1">
    <property type="nucleotide sequence ID" value="NZ_QGHP01000057.1"/>
</dbReference>
<evidence type="ECO:0000313" key="2">
    <source>
        <dbReference type="Proteomes" id="UP000245980"/>
    </source>
</evidence>
<evidence type="ECO:0000313" key="1">
    <source>
        <dbReference type="EMBL" id="PWT40097.1"/>
    </source>
</evidence>
<reference evidence="1 2" key="1">
    <citation type="journal article" date="2018" name="Front. Microbiol.">
        <title>Comparative Genomics of the Herbivore Gut Symbiont Lactobacillus reuteri Reveals Genetic Diversity and Lifestyle Adaptation.</title>
        <authorList>
            <person name="Zhao J."/>
        </authorList>
    </citation>
    <scope>NUCLEOTIDE SEQUENCE [LARGE SCALE GENOMIC DNA]</scope>
    <source>
        <strain evidence="1 2">LR10</strain>
    </source>
</reference>
<proteinExistence type="predicted"/>
<protein>
    <submittedName>
        <fullName evidence="1">Uncharacterized protein</fullName>
    </submittedName>
</protein>
<comment type="caution">
    <text evidence="1">The sequence shown here is derived from an EMBL/GenBank/DDBJ whole genome shotgun (WGS) entry which is preliminary data.</text>
</comment>
<sequence length="187" mass="21555">MSREVKRRKRKIIDPSTEIVVANNTYGIFAYESNNGALSFVLEENGDEEYITYAEARKLKKYFENMSLLIIDVNSEEDISIMDVVRGLRLTDVYKSYLELVEGFGEDEFDEVEALYADALADFCVDSEIDDFKKALKTPLRNAVIMTTVEMYKQRRLSDRDKQDLVNTRGEDFWADVDVSVRAAEGR</sequence>